<evidence type="ECO:0000313" key="2">
    <source>
        <dbReference type="Proteomes" id="UP000326924"/>
    </source>
</evidence>
<reference evidence="1 2" key="1">
    <citation type="submission" date="2019-09" db="EMBL/GenBank/DDBJ databases">
        <title>Draft genome of the ectomycorrhizal ascomycete Sphaerosporella brunnea.</title>
        <authorList>
            <consortium name="DOE Joint Genome Institute"/>
            <person name="Benucci G.M."/>
            <person name="Marozzi G."/>
            <person name="Antonielli L."/>
            <person name="Sanchez S."/>
            <person name="Marco P."/>
            <person name="Wang X."/>
            <person name="Falini L.B."/>
            <person name="Barry K."/>
            <person name="Haridas S."/>
            <person name="Lipzen A."/>
            <person name="Labutti K."/>
            <person name="Grigoriev I.V."/>
            <person name="Murat C."/>
            <person name="Martin F."/>
            <person name="Albertini E."/>
            <person name="Donnini D."/>
            <person name="Bonito G."/>
        </authorList>
    </citation>
    <scope>NUCLEOTIDE SEQUENCE [LARGE SCALE GENOMIC DNA]</scope>
    <source>
        <strain evidence="1 2">Sb_GMNB300</strain>
    </source>
</reference>
<sequence>MTDFLRLPYEVQDQIYGMSPPDARWGMILSGFTYCKEPHECAVAHANTRHNFTFCETDKLWVQRALALKYDELSAINTLFGTIGTQFEATRFVLNIRTRLPHHARISPSPPRSTGPDLQRVTPGCPSRLRQWRPTHPRTSLVVKSCFVTLSSSLSVDKQPSSSSLSVDKQPSSSSLDINTLLALFARSECNFEATRIVLNILRVTAVNELACVYFSPAHLLIAAEAMETNTPEKIARCQRLRRDADAYLLNWNHEWCLHVHRSNWIVRKWLQYTDEAGETQQLNVTTLAEYAEHWRRQAGWEIRRAL</sequence>
<gene>
    <name evidence="1" type="ORF">FN846DRAFT_913312</name>
</gene>
<evidence type="ECO:0000313" key="1">
    <source>
        <dbReference type="EMBL" id="KAA8894071.1"/>
    </source>
</evidence>
<keyword evidence="2" id="KW-1185">Reference proteome</keyword>
<dbReference type="AlphaFoldDB" id="A0A5J5EFQ3"/>
<comment type="caution">
    <text evidence="1">The sequence shown here is derived from an EMBL/GenBank/DDBJ whole genome shotgun (WGS) entry which is preliminary data.</text>
</comment>
<protein>
    <submittedName>
        <fullName evidence="1">Uncharacterized protein</fullName>
    </submittedName>
</protein>
<dbReference type="EMBL" id="VXIS01000369">
    <property type="protein sequence ID" value="KAA8894071.1"/>
    <property type="molecule type" value="Genomic_DNA"/>
</dbReference>
<organism evidence="1 2">
    <name type="scientific">Sphaerosporella brunnea</name>
    <dbReference type="NCBI Taxonomy" id="1250544"/>
    <lineage>
        <taxon>Eukaryota</taxon>
        <taxon>Fungi</taxon>
        <taxon>Dikarya</taxon>
        <taxon>Ascomycota</taxon>
        <taxon>Pezizomycotina</taxon>
        <taxon>Pezizomycetes</taxon>
        <taxon>Pezizales</taxon>
        <taxon>Pyronemataceae</taxon>
        <taxon>Sphaerosporella</taxon>
    </lineage>
</organism>
<name>A0A5J5EFQ3_9PEZI</name>
<accession>A0A5J5EFQ3</accession>
<proteinExistence type="predicted"/>
<dbReference type="Proteomes" id="UP000326924">
    <property type="component" value="Unassembled WGS sequence"/>
</dbReference>
<dbReference type="InParanoid" id="A0A5J5EFQ3"/>